<dbReference type="InterPro" id="IPR024064">
    <property type="entry name" value="FdhE-like_sf"/>
</dbReference>
<dbReference type="EMBL" id="NHON01000093">
    <property type="protein sequence ID" value="OWJ62712.1"/>
    <property type="molecule type" value="Genomic_DNA"/>
</dbReference>
<dbReference type="Pfam" id="PF04216">
    <property type="entry name" value="FdhE_N"/>
    <property type="match status" value="1"/>
</dbReference>
<keyword evidence="1" id="KW-0963">Cytoplasm</keyword>
<evidence type="ECO:0000259" key="2">
    <source>
        <dbReference type="Pfam" id="PF04216"/>
    </source>
</evidence>
<protein>
    <submittedName>
        <fullName evidence="5">Formate dehydrogenase accessory protein FdhE</fullName>
    </submittedName>
</protein>
<keyword evidence="6" id="KW-1185">Reference proteome</keyword>
<dbReference type="InterPro" id="IPR006452">
    <property type="entry name" value="Formate_DH_accessory"/>
</dbReference>
<dbReference type="Gene3D" id="3.90.1670.10">
    <property type="entry name" value="FdhE-like domain"/>
    <property type="match status" value="1"/>
</dbReference>
<feature type="domain" description="FdhE C-terminal" evidence="4">
    <location>
        <begin position="225"/>
        <end position="302"/>
    </location>
</feature>
<accession>A0A211ZBR6</accession>
<dbReference type="InterPro" id="IPR056796">
    <property type="entry name" value="FdhE_C"/>
</dbReference>
<organism evidence="5 6">
    <name type="scientific">Inquilinus limosus</name>
    <dbReference type="NCBI Taxonomy" id="171674"/>
    <lineage>
        <taxon>Bacteria</taxon>
        <taxon>Pseudomonadati</taxon>
        <taxon>Pseudomonadota</taxon>
        <taxon>Alphaproteobacteria</taxon>
        <taxon>Rhodospirillales</taxon>
        <taxon>Rhodospirillaceae</taxon>
        <taxon>Inquilinus</taxon>
    </lineage>
</organism>
<comment type="caution">
    <text evidence="5">The sequence shown here is derived from an EMBL/GenBank/DDBJ whole genome shotgun (WGS) entry which is preliminary data.</text>
</comment>
<evidence type="ECO:0000259" key="3">
    <source>
        <dbReference type="Pfam" id="PF24859"/>
    </source>
</evidence>
<dbReference type="GO" id="GO:0005829">
    <property type="term" value="C:cytosol"/>
    <property type="evidence" value="ECO:0007669"/>
    <property type="project" value="TreeGrafter"/>
</dbReference>
<dbReference type="PANTHER" id="PTHR37689">
    <property type="entry name" value="PROTEIN FDHE"/>
    <property type="match status" value="1"/>
</dbReference>
<dbReference type="Proteomes" id="UP000196655">
    <property type="component" value="Unassembled WGS sequence"/>
</dbReference>
<evidence type="ECO:0000259" key="4">
    <source>
        <dbReference type="Pfam" id="PF24860"/>
    </source>
</evidence>
<dbReference type="GO" id="GO:0051604">
    <property type="term" value="P:protein maturation"/>
    <property type="evidence" value="ECO:0007669"/>
    <property type="project" value="TreeGrafter"/>
</dbReference>
<feature type="domain" description="FdhE central" evidence="3">
    <location>
        <begin position="187"/>
        <end position="224"/>
    </location>
</feature>
<sequence>MSDELARPDPTVIGDVAAPPFARLPDPLQQCIDRTLRLRVLAANSEIGPYLRFLSDLVELQYRIQDDLPEPALPDAAALARARDHAMPPLDRTGFAPDAAFEAIFDRFIGAAADIDMPPAAAAALERVRAADAAGRARLLHAVLTDDIPADALAEHAFAAAALQVHFSRMAARLDAKALVPVGNGACPCCGAPPVSTMVVSWRGMHNIRFCACSLCGTCWHQVRIKCVLCGEGKGIGYQEVEGGAGTVKAETCDSCHRYVKVLYQVKEADLEPVADDVASLGLDLLLQREGAFERGGFNPFLLGY</sequence>
<dbReference type="InterPro" id="IPR056774">
    <property type="entry name" value="FdhE_N"/>
</dbReference>
<feature type="domain" description="FdhE N-terminal" evidence="2">
    <location>
        <begin position="19"/>
        <end position="183"/>
    </location>
</feature>
<evidence type="ECO:0000313" key="6">
    <source>
        <dbReference type="Proteomes" id="UP000196655"/>
    </source>
</evidence>
<dbReference type="GO" id="GO:0008199">
    <property type="term" value="F:ferric iron binding"/>
    <property type="evidence" value="ECO:0007669"/>
    <property type="project" value="TreeGrafter"/>
</dbReference>
<evidence type="ECO:0000313" key="5">
    <source>
        <dbReference type="EMBL" id="OWJ62712.1"/>
    </source>
</evidence>
<dbReference type="PIRSF" id="PIRSF018296">
    <property type="entry name" value="Format_dh_formtn"/>
    <property type="match status" value="1"/>
</dbReference>
<name>A0A211ZBR6_9PROT</name>
<dbReference type="PANTHER" id="PTHR37689:SF1">
    <property type="entry name" value="PROTEIN FDHE"/>
    <property type="match status" value="1"/>
</dbReference>
<dbReference type="Pfam" id="PF24859">
    <property type="entry name" value="FdhE_central"/>
    <property type="match status" value="1"/>
</dbReference>
<dbReference type="Pfam" id="PF24860">
    <property type="entry name" value="FdhE_C"/>
    <property type="match status" value="1"/>
</dbReference>
<dbReference type="STRING" id="1122125.GCA_000423185_01988"/>
<dbReference type="InterPro" id="IPR056797">
    <property type="entry name" value="FdhE_central"/>
</dbReference>
<dbReference type="RefSeq" id="WP_088155963.1">
    <property type="nucleotide sequence ID" value="NZ_NHON01000093.1"/>
</dbReference>
<proteinExistence type="predicted"/>
<dbReference type="NCBIfam" id="TIGR01562">
    <property type="entry name" value="FdhE"/>
    <property type="match status" value="1"/>
</dbReference>
<dbReference type="SUPFAM" id="SSF144020">
    <property type="entry name" value="FdhE-like"/>
    <property type="match status" value="1"/>
</dbReference>
<dbReference type="AlphaFoldDB" id="A0A211ZBR6"/>
<gene>
    <name evidence="5" type="ORF">BWR60_30040</name>
</gene>
<dbReference type="OrthoDB" id="9794151at2"/>
<evidence type="ECO:0000256" key="1">
    <source>
        <dbReference type="ARBA" id="ARBA00022490"/>
    </source>
</evidence>
<dbReference type="CDD" id="cd16341">
    <property type="entry name" value="FdhE"/>
    <property type="match status" value="1"/>
</dbReference>
<reference evidence="6" key="1">
    <citation type="submission" date="2017-05" db="EMBL/GenBank/DDBJ databases">
        <authorList>
            <person name="Macchi M."/>
            <person name="Festa S."/>
            <person name="Coppotelli B.M."/>
            <person name="Morelli I.S."/>
        </authorList>
    </citation>
    <scope>NUCLEOTIDE SEQUENCE [LARGE SCALE GENOMIC DNA]</scope>
    <source>
        <strain evidence="6">I</strain>
    </source>
</reference>